<name>A0A9P0EFI5_9HYPO</name>
<sequence>MPQAIVYRVSIAKEDMEWEDLEAILPSLEPPLKVVTVDPHNRKRSIPRKNGGIDMRYSTQTTIWEDE</sequence>
<reference evidence="1" key="1">
    <citation type="submission" date="2021-10" db="EMBL/GenBank/DDBJ databases">
        <authorList>
            <person name="Piombo E."/>
        </authorList>
    </citation>
    <scope>NUCLEOTIDE SEQUENCE</scope>
</reference>
<keyword evidence="2" id="KW-1185">Reference proteome</keyword>
<dbReference type="Proteomes" id="UP000775872">
    <property type="component" value="Unassembled WGS sequence"/>
</dbReference>
<proteinExistence type="predicted"/>
<dbReference type="EMBL" id="CABFOC020000015">
    <property type="protein sequence ID" value="CAH0046675.1"/>
    <property type="molecule type" value="Genomic_DNA"/>
</dbReference>
<gene>
    <name evidence="1" type="ORF">CSOL1703_00012910</name>
</gene>
<protein>
    <submittedName>
        <fullName evidence="1">Uncharacterized protein</fullName>
    </submittedName>
</protein>
<comment type="caution">
    <text evidence="1">The sequence shown here is derived from an EMBL/GenBank/DDBJ whole genome shotgun (WGS) entry which is preliminary data.</text>
</comment>
<organism evidence="1 2">
    <name type="scientific">Clonostachys solani</name>
    <dbReference type="NCBI Taxonomy" id="160281"/>
    <lineage>
        <taxon>Eukaryota</taxon>
        <taxon>Fungi</taxon>
        <taxon>Dikarya</taxon>
        <taxon>Ascomycota</taxon>
        <taxon>Pezizomycotina</taxon>
        <taxon>Sordariomycetes</taxon>
        <taxon>Hypocreomycetidae</taxon>
        <taxon>Hypocreales</taxon>
        <taxon>Bionectriaceae</taxon>
        <taxon>Clonostachys</taxon>
    </lineage>
</organism>
<evidence type="ECO:0000313" key="1">
    <source>
        <dbReference type="EMBL" id="CAH0046675.1"/>
    </source>
</evidence>
<accession>A0A9P0EFI5</accession>
<dbReference type="AlphaFoldDB" id="A0A9P0EFI5"/>
<evidence type="ECO:0000313" key="2">
    <source>
        <dbReference type="Proteomes" id="UP000775872"/>
    </source>
</evidence>